<evidence type="ECO:0000256" key="1">
    <source>
        <dbReference type="ARBA" id="ARBA00022737"/>
    </source>
</evidence>
<dbReference type="CDD" id="cd07185">
    <property type="entry name" value="OmpA_C-like"/>
    <property type="match status" value="1"/>
</dbReference>
<keyword evidence="7" id="KW-1185">Reference proteome</keyword>
<dbReference type="InterPro" id="IPR006665">
    <property type="entry name" value="OmpA-like"/>
</dbReference>
<dbReference type="GO" id="GO:0085020">
    <property type="term" value="P:protein K6-linked ubiquitination"/>
    <property type="evidence" value="ECO:0007669"/>
    <property type="project" value="TreeGrafter"/>
</dbReference>
<dbReference type="RefSeq" id="WP_129061366.1">
    <property type="nucleotide sequence ID" value="NZ_NXIE01000002.1"/>
</dbReference>
<dbReference type="GO" id="GO:0016020">
    <property type="term" value="C:membrane"/>
    <property type="evidence" value="ECO:0007669"/>
    <property type="project" value="UniProtKB-UniRule"/>
</dbReference>
<keyword evidence="1" id="KW-0677">Repeat</keyword>
<sequence>MKNYIVILITLFFIGCAKQNSLQKESSFVSEPLHNAVRSNNKELVNSLIKENKELLNKKDRFGYTPLHLASRFNHLEIVKLLIDSGAEVNTQDKYGDTPLIDATKNNFTSISKLLVCNKADVLVEDKYGKKALDYAQKLNNVYISKLIKADNSEYLCNPTKVKYHDLIAIDNYNTIIESNPTICGNILDSSVSRVQASFDGGETILEGQLYKDEKRWCVKNYRKLLNGKYLLAVMAINKKGQKALVKKTIKIDKKISLATRLNNEFKDDLKKWNAEILDNELIFRFKNPSLLFERGSTNLNPTFKNILDKFIPKYINIVKDYKENISLVSIDGHTSSKYKSARTFEEKFEKNRLLSQKRADSVYDYIISIVNKDDKTFIKDNFIAKGLSSKKLILNKDGSENVELSRRVEFKIEK</sequence>
<dbReference type="Pfam" id="PF00023">
    <property type="entry name" value="Ank"/>
    <property type="match status" value="1"/>
</dbReference>
<feature type="domain" description="OmpA-like" evidence="5">
    <location>
        <begin position="280"/>
        <end position="415"/>
    </location>
</feature>
<dbReference type="Proteomes" id="UP000289718">
    <property type="component" value="Unassembled WGS sequence"/>
</dbReference>
<dbReference type="SMART" id="SM00248">
    <property type="entry name" value="ANK"/>
    <property type="match status" value="3"/>
</dbReference>
<gene>
    <name evidence="6" type="ORF">CP965_06995</name>
</gene>
<proteinExistence type="predicted"/>
<protein>
    <recommendedName>
        <fullName evidence="5">OmpA-like domain-containing protein</fullName>
    </recommendedName>
</protein>
<dbReference type="PANTHER" id="PTHR24171:SF8">
    <property type="entry name" value="BRCA1-ASSOCIATED RING DOMAIN PROTEIN 1"/>
    <property type="match status" value="1"/>
</dbReference>
<dbReference type="SUPFAM" id="SSF103088">
    <property type="entry name" value="OmpA-like"/>
    <property type="match status" value="1"/>
</dbReference>
<dbReference type="PROSITE" id="PS50297">
    <property type="entry name" value="ANK_REP_REGION"/>
    <property type="match status" value="1"/>
</dbReference>
<comment type="caution">
    <text evidence="6">The sequence shown here is derived from an EMBL/GenBank/DDBJ whole genome shotgun (WGS) entry which is preliminary data.</text>
</comment>
<dbReference type="PROSITE" id="PS51123">
    <property type="entry name" value="OMPA_2"/>
    <property type="match status" value="1"/>
</dbReference>
<reference evidence="6 7" key="1">
    <citation type="submission" date="2017-09" db="EMBL/GenBank/DDBJ databases">
        <title>Genomics of the genus Arcobacter.</title>
        <authorList>
            <person name="Perez-Cataluna A."/>
            <person name="Figueras M.J."/>
            <person name="Salas-Masso N."/>
        </authorList>
    </citation>
    <scope>NUCLEOTIDE SEQUENCE [LARGE SCALE GENOMIC DNA]</scope>
    <source>
        <strain evidence="6 7">F156-34</strain>
    </source>
</reference>
<name>A0A4V1M1G1_9BACT</name>
<dbReference type="PROSITE" id="PS51257">
    <property type="entry name" value="PROKAR_LIPOPROTEIN"/>
    <property type="match status" value="1"/>
</dbReference>
<evidence type="ECO:0000259" key="5">
    <source>
        <dbReference type="PROSITE" id="PS51123"/>
    </source>
</evidence>
<dbReference type="PANTHER" id="PTHR24171">
    <property type="entry name" value="ANKYRIN REPEAT DOMAIN-CONTAINING PROTEIN 39-RELATED"/>
    <property type="match status" value="1"/>
</dbReference>
<dbReference type="EMBL" id="NXIE01000002">
    <property type="protein sequence ID" value="RXK13544.1"/>
    <property type="molecule type" value="Genomic_DNA"/>
</dbReference>
<dbReference type="SUPFAM" id="SSF48403">
    <property type="entry name" value="Ankyrin repeat"/>
    <property type="match status" value="1"/>
</dbReference>
<organism evidence="6 7">
    <name type="scientific">Halarcobacter mediterraneus</name>
    <dbReference type="NCBI Taxonomy" id="2023153"/>
    <lineage>
        <taxon>Bacteria</taxon>
        <taxon>Pseudomonadati</taxon>
        <taxon>Campylobacterota</taxon>
        <taxon>Epsilonproteobacteria</taxon>
        <taxon>Campylobacterales</taxon>
        <taxon>Arcobacteraceae</taxon>
        <taxon>Halarcobacter</taxon>
    </lineage>
</organism>
<feature type="repeat" description="ANK" evidence="3">
    <location>
        <begin position="62"/>
        <end position="94"/>
    </location>
</feature>
<dbReference type="Pfam" id="PF12796">
    <property type="entry name" value="Ank_2"/>
    <property type="match status" value="1"/>
</dbReference>
<dbReference type="OrthoDB" id="9782229at2"/>
<keyword evidence="4" id="KW-0472">Membrane</keyword>
<dbReference type="InterPro" id="IPR002110">
    <property type="entry name" value="Ankyrin_rpt"/>
</dbReference>
<accession>A0A4V1M1G1</accession>
<dbReference type="GO" id="GO:0004842">
    <property type="term" value="F:ubiquitin-protein transferase activity"/>
    <property type="evidence" value="ECO:0007669"/>
    <property type="project" value="TreeGrafter"/>
</dbReference>
<dbReference type="Gene3D" id="3.30.1330.60">
    <property type="entry name" value="OmpA-like domain"/>
    <property type="match status" value="1"/>
</dbReference>
<evidence type="ECO:0000256" key="3">
    <source>
        <dbReference type="PROSITE-ProRule" id="PRU00023"/>
    </source>
</evidence>
<dbReference type="Pfam" id="PF00691">
    <property type="entry name" value="OmpA"/>
    <property type="match status" value="1"/>
</dbReference>
<dbReference type="InterPro" id="IPR036770">
    <property type="entry name" value="Ankyrin_rpt-contain_sf"/>
</dbReference>
<evidence type="ECO:0000313" key="6">
    <source>
        <dbReference type="EMBL" id="RXK13544.1"/>
    </source>
</evidence>
<dbReference type="AlphaFoldDB" id="A0A4V1M1G1"/>
<dbReference type="InterPro" id="IPR036737">
    <property type="entry name" value="OmpA-like_sf"/>
</dbReference>
<dbReference type="Gene3D" id="1.25.40.20">
    <property type="entry name" value="Ankyrin repeat-containing domain"/>
    <property type="match status" value="2"/>
</dbReference>
<evidence type="ECO:0000313" key="7">
    <source>
        <dbReference type="Proteomes" id="UP000289718"/>
    </source>
</evidence>
<keyword evidence="2 3" id="KW-0040">ANK repeat</keyword>
<evidence type="ECO:0000256" key="4">
    <source>
        <dbReference type="PROSITE-ProRule" id="PRU00473"/>
    </source>
</evidence>
<dbReference type="PROSITE" id="PS50088">
    <property type="entry name" value="ANK_REPEAT"/>
    <property type="match status" value="1"/>
</dbReference>
<evidence type="ECO:0000256" key="2">
    <source>
        <dbReference type="ARBA" id="ARBA00023043"/>
    </source>
</evidence>